<accession>A0AAN8VFU4</accession>
<dbReference type="InterPro" id="IPR032675">
    <property type="entry name" value="LRR_dom_sf"/>
</dbReference>
<dbReference type="EMBL" id="JBAMMX010000015">
    <property type="protein sequence ID" value="KAK6926697.1"/>
    <property type="molecule type" value="Genomic_DNA"/>
</dbReference>
<evidence type="ECO:0000259" key="3">
    <source>
        <dbReference type="Pfam" id="PF18791"/>
    </source>
</evidence>
<reference evidence="4 5" key="1">
    <citation type="submission" date="2023-12" db="EMBL/GenBank/DDBJ databases">
        <title>A high-quality genome assembly for Dillenia turbinata (Dilleniales).</title>
        <authorList>
            <person name="Chanderbali A."/>
        </authorList>
    </citation>
    <scope>NUCLEOTIDE SEQUENCE [LARGE SCALE GENOMIC DNA]</scope>
    <source>
        <strain evidence="4">LSX21</strain>
        <tissue evidence="4">Leaf</tissue>
    </source>
</reference>
<organism evidence="4 5">
    <name type="scientific">Dillenia turbinata</name>
    <dbReference type="NCBI Taxonomy" id="194707"/>
    <lineage>
        <taxon>Eukaryota</taxon>
        <taxon>Viridiplantae</taxon>
        <taxon>Streptophyta</taxon>
        <taxon>Embryophyta</taxon>
        <taxon>Tracheophyta</taxon>
        <taxon>Spermatophyta</taxon>
        <taxon>Magnoliopsida</taxon>
        <taxon>eudicotyledons</taxon>
        <taxon>Gunneridae</taxon>
        <taxon>Pentapetalae</taxon>
        <taxon>Dilleniales</taxon>
        <taxon>Dilleniaceae</taxon>
        <taxon>Dillenia</taxon>
    </lineage>
</organism>
<comment type="caution">
    <text evidence="4">The sequence shown here is derived from an EMBL/GenBank/DDBJ whole genome shotgun (WGS) entry which is preliminary data.</text>
</comment>
<proteinExistence type="predicted"/>
<gene>
    <name evidence="4" type="ORF">RJ641_008416</name>
</gene>
<evidence type="ECO:0000256" key="1">
    <source>
        <dbReference type="SAM" id="Coils"/>
    </source>
</evidence>
<protein>
    <submittedName>
        <fullName evidence="4">Transport inhibitor response 1 domain</fullName>
    </submittedName>
</protein>
<keyword evidence="2" id="KW-0732">Signal</keyword>
<feature type="chain" id="PRO_5042836907" evidence="2">
    <location>
        <begin position="17"/>
        <end position="275"/>
    </location>
</feature>
<feature type="signal peptide" evidence="2">
    <location>
        <begin position="1"/>
        <end position="16"/>
    </location>
</feature>
<keyword evidence="1" id="KW-0175">Coiled coil</keyword>
<evidence type="ECO:0000256" key="2">
    <source>
        <dbReference type="SAM" id="SignalP"/>
    </source>
</evidence>
<dbReference type="PANTHER" id="PTHR46519">
    <property type="entry name" value="RING/U-BOX SUPERFAMILY PROTEIN"/>
    <property type="match status" value="1"/>
</dbReference>
<dbReference type="Pfam" id="PF18791">
    <property type="entry name" value="Transp_inhibit"/>
    <property type="match status" value="1"/>
</dbReference>
<feature type="coiled-coil region" evidence="1">
    <location>
        <begin position="183"/>
        <end position="210"/>
    </location>
</feature>
<evidence type="ECO:0000313" key="5">
    <source>
        <dbReference type="Proteomes" id="UP001370490"/>
    </source>
</evidence>
<feature type="domain" description="Transport inhibitor response 1" evidence="3">
    <location>
        <begin position="36"/>
        <end position="61"/>
    </location>
</feature>
<sequence>MSFVAIYGNLSFVTMGFLLICEVGKEGDSGIRRGVPDWGGHFASWITAMASAYPRLEKVYLKRMSITDIDLAHLARSFPCFKELVLGTGGLAVFASRCRYGRSVIMDNQRTRNFYLLLEPSSRIRLMKSGKDSGFPTKLASPWLEVNQEIGIVCWAAFIGNQQWILLEHCSKGSYPLEECEIVNDLRIDMATLQQRMNSMQRMLEACMEMQLELQHSVRQEVSAALNRSVGPSVSHEEDLSKDGSKWDHVRRGICSKCCDNSIDSLLYRGKQKAH</sequence>
<dbReference type="AlphaFoldDB" id="A0AAN8VFU4"/>
<evidence type="ECO:0000313" key="4">
    <source>
        <dbReference type="EMBL" id="KAK6926697.1"/>
    </source>
</evidence>
<dbReference type="Proteomes" id="UP001370490">
    <property type="component" value="Unassembled WGS sequence"/>
</dbReference>
<dbReference type="InterPro" id="IPR041101">
    <property type="entry name" value="Transp_inhibit"/>
</dbReference>
<dbReference type="Gene3D" id="3.80.10.10">
    <property type="entry name" value="Ribonuclease Inhibitor"/>
    <property type="match status" value="1"/>
</dbReference>
<name>A0AAN8VFU4_9MAGN</name>
<keyword evidence="5" id="KW-1185">Reference proteome</keyword>
<dbReference type="PANTHER" id="PTHR46519:SF3">
    <property type="entry name" value="RING_U-BOX SUPERFAMILY PROTEIN"/>
    <property type="match status" value="1"/>
</dbReference>